<organism evidence="1 2">
    <name type="scientific">Candidatus Entotheonella gemina</name>
    <dbReference type="NCBI Taxonomy" id="1429439"/>
    <lineage>
        <taxon>Bacteria</taxon>
        <taxon>Pseudomonadati</taxon>
        <taxon>Nitrospinota/Tectimicrobiota group</taxon>
        <taxon>Candidatus Tectimicrobiota</taxon>
        <taxon>Candidatus Entotheonellia</taxon>
        <taxon>Candidatus Entotheonellales</taxon>
        <taxon>Candidatus Entotheonellaceae</taxon>
        <taxon>Candidatus Entotheonella</taxon>
    </lineage>
</organism>
<name>W4ME90_9BACT</name>
<dbReference type="AlphaFoldDB" id="W4ME90"/>
<evidence type="ECO:0000313" key="1">
    <source>
        <dbReference type="EMBL" id="ETX07942.1"/>
    </source>
</evidence>
<protein>
    <recommendedName>
        <fullName evidence="3">DUF4258 domain-containing protein</fullName>
    </recommendedName>
</protein>
<dbReference type="EMBL" id="AZHX01000335">
    <property type="protein sequence ID" value="ETX07942.1"/>
    <property type="molecule type" value="Genomic_DNA"/>
</dbReference>
<reference evidence="1 2" key="1">
    <citation type="journal article" date="2014" name="Nature">
        <title>An environmental bacterial taxon with a large and distinct metabolic repertoire.</title>
        <authorList>
            <person name="Wilson M.C."/>
            <person name="Mori T."/>
            <person name="Ruckert C."/>
            <person name="Uria A.R."/>
            <person name="Helf M.J."/>
            <person name="Takada K."/>
            <person name="Gernert C."/>
            <person name="Steffens U.A."/>
            <person name="Heycke N."/>
            <person name="Schmitt S."/>
            <person name="Rinke C."/>
            <person name="Helfrich E.J."/>
            <person name="Brachmann A.O."/>
            <person name="Gurgui C."/>
            <person name="Wakimoto T."/>
            <person name="Kracht M."/>
            <person name="Crusemann M."/>
            <person name="Hentschel U."/>
            <person name="Abe I."/>
            <person name="Matsunaga S."/>
            <person name="Kalinowski J."/>
            <person name="Takeyama H."/>
            <person name="Piel J."/>
        </authorList>
    </citation>
    <scope>NUCLEOTIDE SEQUENCE [LARGE SCALE GENOMIC DNA]</scope>
    <source>
        <strain evidence="2">TSY2</strain>
    </source>
</reference>
<keyword evidence="2" id="KW-1185">Reference proteome</keyword>
<dbReference type="HOGENOM" id="CLU_2551994_0_0_7"/>
<gene>
    <name evidence="1" type="ORF">ETSY2_08270</name>
</gene>
<evidence type="ECO:0008006" key="3">
    <source>
        <dbReference type="Google" id="ProtNLM"/>
    </source>
</evidence>
<accession>W4ME90</accession>
<proteinExistence type="predicted"/>
<evidence type="ECO:0000313" key="2">
    <source>
        <dbReference type="Proteomes" id="UP000019140"/>
    </source>
</evidence>
<sequence length="82" mass="9191">MSQLIIWNEEPGGNIEHIEAHGLTVVDVEYVLATFESEDVSRSSGRPCVFGYTPDGTYIIVVYERLEDDTLYPVTAYPVPEP</sequence>
<comment type="caution">
    <text evidence="1">The sequence shown here is derived from an EMBL/GenBank/DDBJ whole genome shotgun (WGS) entry which is preliminary data.</text>
</comment>
<dbReference type="Proteomes" id="UP000019140">
    <property type="component" value="Unassembled WGS sequence"/>
</dbReference>